<keyword evidence="2" id="KW-1185">Reference proteome</keyword>
<dbReference type="Proteomes" id="UP001150924">
    <property type="component" value="Unassembled WGS sequence"/>
</dbReference>
<evidence type="ECO:0000313" key="2">
    <source>
        <dbReference type="Proteomes" id="UP001150924"/>
    </source>
</evidence>
<reference evidence="1" key="1">
    <citation type="submission" date="2022-11" db="EMBL/GenBank/DDBJ databases">
        <title>Minimal conservation of predation-associated metabolite biosynthetic gene clusters underscores biosynthetic potential of Myxococcota including descriptions for ten novel species: Archangium lansinium sp. nov., Myxococcus landrumus sp. nov., Nannocystis bai.</title>
        <authorList>
            <person name="Ahearne A."/>
            <person name="Stevens C."/>
            <person name="Phillips K."/>
        </authorList>
    </citation>
    <scope>NUCLEOTIDE SEQUENCE</scope>
    <source>
        <strain evidence="1">Na p29</strain>
    </source>
</reference>
<comment type="caution">
    <text evidence="1">The sequence shown here is derived from an EMBL/GenBank/DDBJ whole genome shotgun (WGS) entry which is preliminary data.</text>
</comment>
<dbReference type="EMBL" id="JAPNKE010000002">
    <property type="protein sequence ID" value="MCY1008498.1"/>
    <property type="molecule type" value="Genomic_DNA"/>
</dbReference>
<organism evidence="1 2">
    <name type="scientific">Nannocystis pusilla</name>
    <dbReference type="NCBI Taxonomy" id="889268"/>
    <lineage>
        <taxon>Bacteria</taxon>
        <taxon>Pseudomonadati</taxon>
        <taxon>Myxococcota</taxon>
        <taxon>Polyangia</taxon>
        <taxon>Nannocystales</taxon>
        <taxon>Nannocystaceae</taxon>
        <taxon>Nannocystis</taxon>
    </lineage>
</organism>
<proteinExistence type="predicted"/>
<gene>
    <name evidence="1" type="ORF">OV079_23655</name>
</gene>
<protein>
    <recommendedName>
        <fullName evidence="3">DNA binding HTH domain-containing protein</fullName>
    </recommendedName>
</protein>
<evidence type="ECO:0008006" key="3">
    <source>
        <dbReference type="Google" id="ProtNLM"/>
    </source>
</evidence>
<dbReference type="RefSeq" id="WP_267771131.1">
    <property type="nucleotide sequence ID" value="NZ_JAPNKE010000002.1"/>
</dbReference>
<accession>A0A9X3EQX8</accession>
<dbReference type="AlphaFoldDB" id="A0A9X3EQX8"/>
<name>A0A9X3EQX8_9BACT</name>
<evidence type="ECO:0000313" key="1">
    <source>
        <dbReference type="EMBL" id="MCY1008498.1"/>
    </source>
</evidence>
<sequence>MSCPRPKIVLDSLNLDAMYHQLLSAALERAGSLSEAADLLGVSLKRLRVLCIKHKIETRMLAKFDVEWPPRPARKARRGASACPVGGAS</sequence>